<evidence type="ECO:0000256" key="2">
    <source>
        <dbReference type="ARBA" id="ARBA00007362"/>
    </source>
</evidence>
<evidence type="ECO:0000256" key="1">
    <source>
        <dbReference type="ARBA" id="ARBA00004651"/>
    </source>
</evidence>
<dbReference type="Pfam" id="PF00892">
    <property type="entry name" value="EamA"/>
    <property type="match status" value="2"/>
</dbReference>
<evidence type="ECO:0000256" key="7">
    <source>
        <dbReference type="SAM" id="Phobius"/>
    </source>
</evidence>
<evidence type="ECO:0000256" key="5">
    <source>
        <dbReference type="ARBA" id="ARBA00022989"/>
    </source>
</evidence>
<evidence type="ECO:0000256" key="6">
    <source>
        <dbReference type="ARBA" id="ARBA00023136"/>
    </source>
</evidence>
<dbReference type="PANTHER" id="PTHR32322:SF18">
    <property type="entry name" value="S-ADENOSYLMETHIONINE_S-ADENOSYLHOMOCYSTEINE TRANSPORTER"/>
    <property type="match status" value="1"/>
</dbReference>
<reference evidence="9 10" key="2">
    <citation type="journal article" date="2012" name="Stand. Genomic Sci.">
        <title>Complete genome sequence of the moderately thermophilic mineral-sulfide-oxidizing firmicute Sulfobacillus acidophilus type strain (NAL(T)).</title>
        <authorList>
            <person name="Anderson I."/>
            <person name="Chertkov O."/>
            <person name="Chen A."/>
            <person name="Saunders E."/>
            <person name="Lapidus A."/>
            <person name="Nolan M."/>
            <person name="Lucas S."/>
            <person name="Hammon N."/>
            <person name="Deshpande S."/>
            <person name="Cheng J.F."/>
            <person name="Han C."/>
            <person name="Tapia R."/>
            <person name="Goodwin L.A."/>
            <person name="Pitluck S."/>
            <person name="Liolios K."/>
            <person name="Pagani I."/>
            <person name="Ivanova N."/>
            <person name="Mikhailova N."/>
            <person name="Pati A."/>
            <person name="Palaniappan K."/>
            <person name="Land M."/>
            <person name="Pan C."/>
            <person name="Rohde M."/>
            <person name="Pukall R."/>
            <person name="Goker M."/>
            <person name="Detter J.C."/>
            <person name="Woyke T."/>
            <person name="Bristow J."/>
            <person name="Eisen J.A."/>
            <person name="Markowitz V."/>
            <person name="Hugenholtz P."/>
            <person name="Kyrpides N.C."/>
            <person name="Klenk H.P."/>
            <person name="Mavromatis K."/>
        </authorList>
    </citation>
    <scope>NUCLEOTIDE SEQUENCE [LARGE SCALE GENOMIC DNA]</scope>
    <source>
        <strain evidence="10">ATCC 700253 / DSM 10332 / NAL</strain>
    </source>
</reference>
<dbReference type="InterPro" id="IPR037185">
    <property type="entry name" value="EmrE-like"/>
</dbReference>
<gene>
    <name evidence="9" type="ordered locus">Sulac_2905</name>
</gene>
<dbReference type="PANTHER" id="PTHR32322">
    <property type="entry name" value="INNER MEMBRANE TRANSPORTER"/>
    <property type="match status" value="1"/>
</dbReference>
<feature type="transmembrane region" description="Helical" evidence="7">
    <location>
        <begin position="36"/>
        <end position="53"/>
    </location>
</feature>
<dbReference type="InterPro" id="IPR050638">
    <property type="entry name" value="AA-Vitamin_Transporters"/>
</dbReference>
<feature type="transmembrane region" description="Helical" evidence="7">
    <location>
        <begin position="65"/>
        <end position="85"/>
    </location>
</feature>
<dbReference type="InterPro" id="IPR000620">
    <property type="entry name" value="EamA_dom"/>
</dbReference>
<name>G8TZN6_SULAD</name>
<comment type="similarity">
    <text evidence="2">Belongs to the EamA transporter family.</text>
</comment>
<evidence type="ECO:0000259" key="8">
    <source>
        <dbReference type="Pfam" id="PF00892"/>
    </source>
</evidence>
<sequence length="292" mass="31481">MRRGFLFLISATLLWSGNYVAGRVLARQMDPLELNAIRWTISAVLLWGILRAGGKTLRWRSHWAVYFLLGLLGMVLFSSLTYLGLARLPAVQAGLISGLNPVMIVLLSLWLLKETPDRSTWAGVLLAVLGVVILVETKRANWSAHLITGDVLLVLAAWAWAFYTVVGKRVAGDPLELTTGAAVMSVIPNWLLSWVGSSPSGGHLSAVGWGALIYVSTGPSVVAYWLWNLGVRRVGASRSAPTMNLLPLWTVVLGVGLLHEQLALNQIIGGVIVLAGAWLSGRPRPSAMGLAH</sequence>
<dbReference type="SUPFAM" id="SSF103481">
    <property type="entry name" value="Multidrug resistance efflux transporter EmrE"/>
    <property type="match status" value="2"/>
</dbReference>
<comment type="subcellular location">
    <subcellularLocation>
        <location evidence="1">Cell membrane</location>
        <topology evidence="1">Multi-pass membrane protein</topology>
    </subcellularLocation>
</comment>
<dbReference type="Proteomes" id="UP000005439">
    <property type="component" value="Chromosome"/>
</dbReference>
<dbReference type="PATRIC" id="fig|679936.5.peg.3000"/>
<evidence type="ECO:0000256" key="3">
    <source>
        <dbReference type="ARBA" id="ARBA00022475"/>
    </source>
</evidence>
<protein>
    <recommendedName>
        <fullName evidence="8">EamA domain-containing protein</fullName>
    </recommendedName>
</protein>
<reference evidence="10" key="1">
    <citation type="submission" date="2011-12" db="EMBL/GenBank/DDBJ databases">
        <title>The complete genome of chromosome of Sulfobacillus acidophilus DSM 10332.</title>
        <authorList>
            <person name="Lucas S."/>
            <person name="Han J."/>
            <person name="Lapidus A."/>
            <person name="Bruce D."/>
            <person name="Goodwin L."/>
            <person name="Pitluck S."/>
            <person name="Peters L."/>
            <person name="Kyrpides N."/>
            <person name="Mavromatis K."/>
            <person name="Ivanova N."/>
            <person name="Mikhailova N."/>
            <person name="Chertkov O."/>
            <person name="Saunders E."/>
            <person name="Detter J.C."/>
            <person name="Tapia R."/>
            <person name="Han C."/>
            <person name="Land M."/>
            <person name="Hauser L."/>
            <person name="Markowitz V."/>
            <person name="Cheng J.-F."/>
            <person name="Hugenholtz P."/>
            <person name="Woyke T."/>
            <person name="Wu D."/>
            <person name="Pukall R."/>
            <person name="Gehrich-Schroeter G."/>
            <person name="Schneider S."/>
            <person name="Klenk H.-P."/>
            <person name="Eisen J.A."/>
        </authorList>
    </citation>
    <scope>NUCLEOTIDE SEQUENCE [LARGE SCALE GENOMIC DNA]</scope>
    <source>
        <strain evidence="10">ATCC 700253 / DSM 10332 / NAL</strain>
    </source>
</reference>
<dbReference type="KEGG" id="sap:Sulac_2905"/>
<accession>G8TZN6</accession>
<evidence type="ECO:0000256" key="4">
    <source>
        <dbReference type="ARBA" id="ARBA00022692"/>
    </source>
</evidence>
<dbReference type="HOGENOM" id="CLU_033863_4_4_9"/>
<feature type="transmembrane region" description="Helical" evidence="7">
    <location>
        <begin position="175"/>
        <end position="195"/>
    </location>
</feature>
<dbReference type="GO" id="GO:0005886">
    <property type="term" value="C:plasma membrane"/>
    <property type="evidence" value="ECO:0007669"/>
    <property type="project" value="UniProtKB-SubCell"/>
</dbReference>
<keyword evidence="6 7" id="KW-0472">Membrane</keyword>
<feature type="transmembrane region" description="Helical" evidence="7">
    <location>
        <begin position="142"/>
        <end position="163"/>
    </location>
</feature>
<evidence type="ECO:0000313" key="10">
    <source>
        <dbReference type="Proteomes" id="UP000005439"/>
    </source>
</evidence>
<keyword evidence="10" id="KW-1185">Reference proteome</keyword>
<evidence type="ECO:0000313" key="9">
    <source>
        <dbReference type="EMBL" id="AEW06366.1"/>
    </source>
</evidence>
<dbReference type="AlphaFoldDB" id="G8TZN6"/>
<proteinExistence type="inferred from homology"/>
<feature type="transmembrane region" description="Helical" evidence="7">
    <location>
        <begin position="91"/>
        <end position="112"/>
    </location>
</feature>
<keyword evidence="3" id="KW-1003">Cell membrane</keyword>
<feature type="transmembrane region" description="Helical" evidence="7">
    <location>
        <begin position="263"/>
        <end position="281"/>
    </location>
</feature>
<feature type="transmembrane region" description="Helical" evidence="7">
    <location>
        <begin position="239"/>
        <end position="257"/>
    </location>
</feature>
<dbReference type="EMBL" id="CP003179">
    <property type="protein sequence ID" value="AEW06366.1"/>
    <property type="molecule type" value="Genomic_DNA"/>
</dbReference>
<keyword evidence="5 7" id="KW-1133">Transmembrane helix</keyword>
<feature type="transmembrane region" description="Helical" evidence="7">
    <location>
        <begin position="207"/>
        <end position="227"/>
    </location>
</feature>
<organism evidence="9 10">
    <name type="scientific">Sulfobacillus acidophilus (strain ATCC 700253 / DSM 10332 / NAL)</name>
    <dbReference type="NCBI Taxonomy" id="679936"/>
    <lineage>
        <taxon>Bacteria</taxon>
        <taxon>Bacillati</taxon>
        <taxon>Bacillota</taxon>
        <taxon>Clostridia</taxon>
        <taxon>Eubacteriales</taxon>
        <taxon>Clostridiales Family XVII. Incertae Sedis</taxon>
        <taxon>Sulfobacillus</taxon>
    </lineage>
</organism>
<keyword evidence="4 7" id="KW-0812">Transmembrane</keyword>
<feature type="transmembrane region" description="Helical" evidence="7">
    <location>
        <begin position="119"/>
        <end position="136"/>
    </location>
</feature>
<dbReference type="STRING" id="679936.Sulac_2905"/>
<dbReference type="Gene3D" id="1.10.3730.20">
    <property type="match status" value="2"/>
</dbReference>
<feature type="domain" description="EamA" evidence="8">
    <location>
        <begin position="3"/>
        <end position="135"/>
    </location>
</feature>
<feature type="domain" description="EamA" evidence="8">
    <location>
        <begin position="148"/>
        <end position="280"/>
    </location>
</feature>